<dbReference type="EMBL" id="PEJP01000018">
    <property type="protein sequence ID" value="RYO65229.1"/>
    <property type="molecule type" value="Genomic_DNA"/>
</dbReference>
<keyword evidence="2" id="KW-1185">Reference proteome</keyword>
<dbReference type="Proteomes" id="UP000293823">
    <property type="component" value="Unassembled WGS sequence"/>
</dbReference>
<dbReference type="PANTHER" id="PTHR38886">
    <property type="entry name" value="SESA DOMAIN-CONTAINING PROTEIN"/>
    <property type="match status" value="1"/>
</dbReference>
<reference evidence="2" key="1">
    <citation type="journal article" date="2019" name="bioRxiv">
        <title>Genomics, evolutionary history and diagnostics of the Alternaria alternata species group including apple and Asian pear pathotypes.</title>
        <authorList>
            <person name="Armitage A.D."/>
            <person name="Cockerton H.M."/>
            <person name="Sreenivasaprasad S."/>
            <person name="Woodhall J.W."/>
            <person name="Lane C.R."/>
            <person name="Harrison R.J."/>
            <person name="Clarkson J.P."/>
        </authorList>
    </citation>
    <scope>NUCLEOTIDE SEQUENCE [LARGE SCALE GENOMIC DNA]</scope>
    <source>
        <strain evidence="2">RGR 97.0016</strain>
    </source>
</reference>
<name>A0A4Q4S670_9PLEO</name>
<evidence type="ECO:0008006" key="3">
    <source>
        <dbReference type="Google" id="ProtNLM"/>
    </source>
</evidence>
<evidence type="ECO:0000313" key="2">
    <source>
        <dbReference type="Proteomes" id="UP000293823"/>
    </source>
</evidence>
<dbReference type="AlphaFoldDB" id="A0A4Q4S670"/>
<evidence type="ECO:0000313" key="1">
    <source>
        <dbReference type="EMBL" id="RYO65229.1"/>
    </source>
</evidence>
<comment type="caution">
    <text evidence="1">The sequence shown here is derived from an EMBL/GenBank/DDBJ whole genome shotgun (WGS) entry which is preliminary data.</text>
</comment>
<dbReference type="PANTHER" id="PTHR38886:SF1">
    <property type="entry name" value="NACHT-NTPASE AND P-LOOP NTPASES N-TERMINAL DOMAIN-CONTAINING PROTEIN"/>
    <property type="match status" value="1"/>
</dbReference>
<gene>
    <name evidence="1" type="ORF">AA0113_g5360</name>
</gene>
<dbReference type="OrthoDB" id="5404564at2759"/>
<sequence length="483" mass="54254">MSFGFSIGDIILVSQLAYGLYASVSSGRKAASRDLRELEEVLFSLKCALDHLGEVSNDVLARPGFRYGGSGFKEKLDVMINSCASTLQELDEVTKKYRDVESQAIKGKSRLRTMEDMKKSIRVNWQRVRWDHEKQSLQQYREKLKSHTDAINLMLTSVIWANTAFTNSSIQKNHETTQSLLGNLLRNPTVDTEFRTMVQEMHAVLVKSGPEAEVLQVDMIQDAAFPRQQLDVAAYSLSSPTSGPFVQNGERLPRASLYTLSDLPYVTSEAKAHLGPGPGERSMQGVVRVSSSKNLPVAEKELRQNGSASHGNLSVATSKLNDQRRAFGAKEYKAFVQRHPQPKRFPKPSLLTPAILKPVTPTGQELQACIPYIFRSTAEGKQQTQELRNEINRWTEGFSRFINHKAPPREKDECFLMLLGALNEAVENSSRGTRQLFYETSDSSGFATALDQVQTISKSVRVMKEIEEFEDAKEEWEKQKRVG</sequence>
<accession>A0A4Q4S670</accession>
<organism evidence="1 2">
    <name type="scientific">Alternaria arborescens</name>
    <dbReference type="NCBI Taxonomy" id="156630"/>
    <lineage>
        <taxon>Eukaryota</taxon>
        <taxon>Fungi</taxon>
        <taxon>Dikarya</taxon>
        <taxon>Ascomycota</taxon>
        <taxon>Pezizomycotina</taxon>
        <taxon>Dothideomycetes</taxon>
        <taxon>Pleosporomycetidae</taxon>
        <taxon>Pleosporales</taxon>
        <taxon>Pleosporineae</taxon>
        <taxon>Pleosporaceae</taxon>
        <taxon>Alternaria</taxon>
        <taxon>Alternaria sect. Alternaria</taxon>
    </lineage>
</organism>
<protein>
    <recommendedName>
        <fullName evidence="3">Fungal N-terminal domain-containing protein</fullName>
    </recommendedName>
</protein>
<proteinExistence type="predicted"/>